<gene>
    <name evidence="4" type="ORF">K490DRAFT_17584</name>
</gene>
<dbReference type="Pfam" id="PF00366">
    <property type="entry name" value="Ribosomal_S17"/>
    <property type="match status" value="1"/>
</dbReference>
<dbReference type="EMBL" id="ML978767">
    <property type="protein sequence ID" value="KAF2083630.1"/>
    <property type="molecule type" value="Genomic_DNA"/>
</dbReference>
<dbReference type="OrthoDB" id="274752at2759"/>
<dbReference type="GO" id="GO:0006412">
    <property type="term" value="P:translation"/>
    <property type="evidence" value="ECO:0007669"/>
    <property type="project" value="InterPro"/>
</dbReference>
<dbReference type="AlphaFoldDB" id="A0A9P4HQQ1"/>
<protein>
    <recommendedName>
        <fullName evidence="6">Nucleic acid-binding protein</fullName>
    </recommendedName>
</protein>
<organism evidence="4 5">
    <name type="scientific">Saccharata proteae CBS 121410</name>
    <dbReference type="NCBI Taxonomy" id="1314787"/>
    <lineage>
        <taxon>Eukaryota</taxon>
        <taxon>Fungi</taxon>
        <taxon>Dikarya</taxon>
        <taxon>Ascomycota</taxon>
        <taxon>Pezizomycotina</taxon>
        <taxon>Dothideomycetes</taxon>
        <taxon>Dothideomycetes incertae sedis</taxon>
        <taxon>Botryosphaeriales</taxon>
        <taxon>Saccharataceae</taxon>
        <taxon>Saccharata</taxon>
    </lineage>
</organism>
<sequence>GVAVSVGKLNRVVKVRLEKQEWDKRIRKFYPAPYNVLVSDPTNSVREGDVIKLRNGLRVSKTIHHVVTSIVAPFGIPLSERPALMTEQKRREEYLKEKIAKDQRQAERGRVTSIRRLKAMKIPTLKQ</sequence>
<comment type="similarity">
    <text evidence="1">Belongs to the universal ribosomal protein uS17 family.</text>
</comment>
<dbReference type="GO" id="GO:1990904">
    <property type="term" value="C:ribonucleoprotein complex"/>
    <property type="evidence" value="ECO:0007669"/>
    <property type="project" value="UniProtKB-KW"/>
</dbReference>
<keyword evidence="2" id="KW-0689">Ribosomal protein</keyword>
<dbReference type="Proteomes" id="UP000799776">
    <property type="component" value="Unassembled WGS sequence"/>
</dbReference>
<feature type="non-terminal residue" evidence="4">
    <location>
        <position position="1"/>
    </location>
</feature>
<dbReference type="GO" id="GO:0003735">
    <property type="term" value="F:structural constituent of ribosome"/>
    <property type="evidence" value="ECO:0007669"/>
    <property type="project" value="InterPro"/>
</dbReference>
<evidence type="ECO:0000256" key="1">
    <source>
        <dbReference type="ARBA" id="ARBA00010254"/>
    </source>
</evidence>
<evidence type="ECO:0008006" key="6">
    <source>
        <dbReference type="Google" id="ProtNLM"/>
    </source>
</evidence>
<proteinExistence type="inferred from homology"/>
<dbReference type="Gene3D" id="2.40.50.140">
    <property type="entry name" value="Nucleic acid-binding proteins"/>
    <property type="match status" value="1"/>
</dbReference>
<evidence type="ECO:0000313" key="5">
    <source>
        <dbReference type="Proteomes" id="UP000799776"/>
    </source>
</evidence>
<keyword evidence="3" id="KW-0687">Ribonucleoprotein</keyword>
<evidence type="ECO:0000313" key="4">
    <source>
        <dbReference type="EMBL" id="KAF2083630.1"/>
    </source>
</evidence>
<dbReference type="SUPFAM" id="SSF50249">
    <property type="entry name" value="Nucleic acid-binding proteins"/>
    <property type="match status" value="1"/>
</dbReference>
<accession>A0A9P4HQQ1</accession>
<name>A0A9P4HQQ1_9PEZI</name>
<keyword evidence="5" id="KW-1185">Reference proteome</keyword>
<dbReference type="InterPro" id="IPR012340">
    <property type="entry name" value="NA-bd_OB-fold"/>
</dbReference>
<comment type="caution">
    <text evidence="4">The sequence shown here is derived from an EMBL/GenBank/DDBJ whole genome shotgun (WGS) entry which is preliminary data.</text>
</comment>
<dbReference type="GO" id="GO:0005840">
    <property type="term" value="C:ribosome"/>
    <property type="evidence" value="ECO:0007669"/>
    <property type="project" value="UniProtKB-KW"/>
</dbReference>
<feature type="non-terminal residue" evidence="4">
    <location>
        <position position="127"/>
    </location>
</feature>
<dbReference type="InterPro" id="IPR000266">
    <property type="entry name" value="Ribosomal_uS17"/>
</dbReference>
<evidence type="ECO:0000256" key="2">
    <source>
        <dbReference type="ARBA" id="ARBA00022980"/>
    </source>
</evidence>
<reference evidence="4" key="1">
    <citation type="journal article" date="2020" name="Stud. Mycol.">
        <title>101 Dothideomycetes genomes: a test case for predicting lifestyles and emergence of pathogens.</title>
        <authorList>
            <person name="Haridas S."/>
            <person name="Albert R."/>
            <person name="Binder M."/>
            <person name="Bloem J."/>
            <person name="Labutti K."/>
            <person name="Salamov A."/>
            <person name="Andreopoulos B."/>
            <person name="Baker S."/>
            <person name="Barry K."/>
            <person name="Bills G."/>
            <person name="Bluhm B."/>
            <person name="Cannon C."/>
            <person name="Castanera R."/>
            <person name="Culley D."/>
            <person name="Daum C."/>
            <person name="Ezra D."/>
            <person name="Gonzalez J."/>
            <person name="Henrissat B."/>
            <person name="Kuo A."/>
            <person name="Liang C."/>
            <person name="Lipzen A."/>
            <person name="Lutzoni F."/>
            <person name="Magnuson J."/>
            <person name="Mondo S."/>
            <person name="Nolan M."/>
            <person name="Ohm R."/>
            <person name="Pangilinan J."/>
            <person name="Park H.-J."/>
            <person name="Ramirez L."/>
            <person name="Alfaro M."/>
            <person name="Sun H."/>
            <person name="Tritt A."/>
            <person name="Yoshinaga Y."/>
            <person name="Zwiers L.-H."/>
            <person name="Turgeon B."/>
            <person name="Goodwin S."/>
            <person name="Spatafora J."/>
            <person name="Crous P."/>
            <person name="Grigoriev I."/>
        </authorList>
    </citation>
    <scope>NUCLEOTIDE SEQUENCE</scope>
    <source>
        <strain evidence="4">CBS 121410</strain>
    </source>
</reference>
<evidence type="ECO:0000256" key="3">
    <source>
        <dbReference type="ARBA" id="ARBA00023274"/>
    </source>
</evidence>